<keyword evidence="1" id="KW-1133">Transmembrane helix</keyword>
<feature type="transmembrane region" description="Helical" evidence="1">
    <location>
        <begin position="90"/>
        <end position="112"/>
    </location>
</feature>
<feature type="transmembrane region" description="Helical" evidence="1">
    <location>
        <begin position="51"/>
        <end position="78"/>
    </location>
</feature>
<dbReference type="OrthoDB" id="345314at2"/>
<organism evidence="2 3">
    <name type="scientific">Leptospira idonii</name>
    <dbReference type="NCBI Taxonomy" id="1193500"/>
    <lineage>
        <taxon>Bacteria</taxon>
        <taxon>Pseudomonadati</taxon>
        <taxon>Spirochaetota</taxon>
        <taxon>Spirochaetia</taxon>
        <taxon>Leptospirales</taxon>
        <taxon>Leptospiraceae</taxon>
        <taxon>Leptospira</taxon>
    </lineage>
</organism>
<keyword evidence="1" id="KW-0812">Transmembrane</keyword>
<evidence type="ECO:0000313" key="2">
    <source>
        <dbReference type="EMBL" id="TGN19114.1"/>
    </source>
</evidence>
<accession>A0A4R9LXQ3</accession>
<reference evidence="2" key="1">
    <citation type="journal article" date="2019" name="PLoS Negl. Trop. Dis.">
        <title>Revisiting the worldwide diversity of Leptospira species in the environment.</title>
        <authorList>
            <person name="Vincent A.T."/>
            <person name="Schiettekatte O."/>
            <person name="Bourhy P."/>
            <person name="Veyrier F.J."/>
            <person name="Picardeau M."/>
        </authorList>
    </citation>
    <scope>NUCLEOTIDE SEQUENCE [LARGE SCALE GENOMIC DNA]</scope>
    <source>
        <strain evidence="2">201300427</strain>
    </source>
</reference>
<protein>
    <submittedName>
        <fullName evidence="2">Uncharacterized protein</fullName>
    </submittedName>
</protein>
<keyword evidence="3" id="KW-1185">Reference proteome</keyword>
<name>A0A4R9LXQ3_9LEPT</name>
<sequence length="115" mass="12854">MASQNNHQDAASRKKGGLRGAFQDLINKLMAYWEVMVLYIEKNLGLFIRNLVISSIWVFSSLFFIFIALLYFSYGIFLSLQKFVAGGDPILSSFATGGICLIIAVLLVEVVLKKK</sequence>
<proteinExistence type="predicted"/>
<dbReference type="EMBL" id="RQHW01000035">
    <property type="protein sequence ID" value="TGN19114.1"/>
    <property type="molecule type" value="Genomic_DNA"/>
</dbReference>
<comment type="caution">
    <text evidence="2">The sequence shown here is derived from an EMBL/GenBank/DDBJ whole genome shotgun (WGS) entry which is preliminary data.</text>
</comment>
<evidence type="ECO:0000313" key="3">
    <source>
        <dbReference type="Proteomes" id="UP000298058"/>
    </source>
</evidence>
<dbReference type="InterPro" id="IPR058179">
    <property type="entry name" value="LBF_4227-like"/>
</dbReference>
<keyword evidence="1" id="KW-0472">Membrane</keyword>
<dbReference type="RefSeq" id="WP_135760518.1">
    <property type="nucleotide sequence ID" value="NZ_RQHW01000035.1"/>
</dbReference>
<evidence type="ECO:0000256" key="1">
    <source>
        <dbReference type="SAM" id="Phobius"/>
    </source>
</evidence>
<dbReference type="NCBIfam" id="NF047761">
    <property type="entry name" value="LBF_4227_fam"/>
    <property type="match status" value="1"/>
</dbReference>
<dbReference type="AlphaFoldDB" id="A0A4R9LXQ3"/>
<gene>
    <name evidence="2" type="ORF">EHS15_10450</name>
</gene>
<dbReference type="Proteomes" id="UP000298058">
    <property type="component" value="Unassembled WGS sequence"/>
</dbReference>